<protein>
    <recommendedName>
        <fullName evidence="1">ORC1/DEAH AAA+ ATPase domain-containing protein</fullName>
    </recommendedName>
</protein>
<dbReference type="EMBL" id="BAAABU010000019">
    <property type="protein sequence ID" value="GAA0251948.1"/>
    <property type="molecule type" value="Genomic_DNA"/>
</dbReference>
<organism evidence="2 3">
    <name type="scientific">Saccharothrix mutabilis subsp. mutabilis</name>
    <dbReference type="NCBI Taxonomy" id="66855"/>
    <lineage>
        <taxon>Bacteria</taxon>
        <taxon>Bacillati</taxon>
        <taxon>Actinomycetota</taxon>
        <taxon>Actinomycetes</taxon>
        <taxon>Pseudonocardiales</taxon>
        <taxon>Pseudonocardiaceae</taxon>
        <taxon>Saccharothrix</taxon>
    </lineage>
</organism>
<evidence type="ECO:0000313" key="3">
    <source>
        <dbReference type="Proteomes" id="UP001500416"/>
    </source>
</evidence>
<dbReference type="Pfam" id="PF13401">
    <property type="entry name" value="AAA_22"/>
    <property type="match status" value="1"/>
</dbReference>
<feature type="domain" description="ORC1/DEAH AAA+ ATPase" evidence="1">
    <location>
        <begin position="77"/>
        <end position="163"/>
    </location>
</feature>
<accession>A0ABN0UIR1</accession>
<dbReference type="SUPFAM" id="SSF52540">
    <property type="entry name" value="P-loop containing nucleoside triphosphate hydrolases"/>
    <property type="match status" value="1"/>
</dbReference>
<dbReference type="Proteomes" id="UP001500416">
    <property type="component" value="Unassembled WGS sequence"/>
</dbReference>
<reference evidence="3" key="1">
    <citation type="journal article" date="2019" name="Int. J. Syst. Evol. Microbiol.">
        <title>The Global Catalogue of Microorganisms (GCM) 10K type strain sequencing project: providing services to taxonomists for standard genome sequencing and annotation.</title>
        <authorList>
            <consortium name="The Broad Institute Genomics Platform"/>
            <consortium name="The Broad Institute Genome Sequencing Center for Infectious Disease"/>
            <person name="Wu L."/>
            <person name="Ma J."/>
        </authorList>
    </citation>
    <scope>NUCLEOTIDE SEQUENCE [LARGE SCALE GENOMIC DNA]</scope>
    <source>
        <strain evidence="3">JCM 3380</strain>
    </source>
</reference>
<dbReference type="InterPro" id="IPR049945">
    <property type="entry name" value="AAA_22"/>
</dbReference>
<comment type="caution">
    <text evidence="2">The sequence shown here is derived from an EMBL/GenBank/DDBJ whole genome shotgun (WGS) entry which is preliminary data.</text>
</comment>
<dbReference type="Gene3D" id="3.40.50.300">
    <property type="entry name" value="P-loop containing nucleotide triphosphate hydrolases"/>
    <property type="match status" value="1"/>
</dbReference>
<keyword evidence="3" id="KW-1185">Reference proteome</keyword>
<sequence>MTSTMKGFRCWSARSVRETVFSDIGQLPSESDALFLAAHTPMAIQHREGPEVGDAGSGEQHVLSALMASFGDPWRNSLIAVTGDSGAGKSHVVRWVHANLPKDDNRFHVLYVPRAVQTIRQLLKRIIEGLPGEGGAEIMERVDAAVGGTSPNQLRDRLLEEMRHVLTWVLEPSLPAPGESQEDADRREARTMLLGTADSEGKRRNGLADLLNVTLVNASLLRSGGLLDRFVASVYEETSRRNEQQDGFTEDDLPFQVPGVVRALSADAELLDLWRVAKAQRQAVLRLLDEALRAAAPRTLGFRANNGETLDSLFRRSRQLLHQQGKELVLLFEDLVQFGLIDGELYDQFTTQPGEDLAPLRVVFAVTGSPFSQLRETVRTRITHWFTVNPTATVDRREFVARYLNLVRVGRADVEASWVGAVDDRRDWLRNACDTREEGSPCRFRDECHAAFGTVDVPELGAVGLYPYNEVALRRGLAKRGTNATPRSILDVCVREQLIEADAHIAEGDYPHERLRERFDFTVRRSKEVVVGRTGGEQAERLYRALVLWADEGELAPTVAEAFSLQPTRQKGTVVSTPVAKSTDQPAERGAKVVEDLQPSPLNPLFQWQNSTEEMPAAEADEYRMNLRRMVLSRLNLDLDLFHTAGDGAGARLLEGLLPRHAFVIEDARGRKPAAAGIRFDLTREPADVRVLIAAKWFWDHGTWDPGAGKWPWPDGYEPFDLMLVLEHRLDQWAAEVRRRFIEAVANRDVARAALGVRAVCLLALGTPPNRLSAVNDVLSATPMKAEPLDSWSGVDSAARDVLGTVSPIELIAQFAAVRQGETGSPQLIDAVGLELDLKAILDRPVEYLRRVEKEMATAGSDVAAGAKKLAAAVDKAAAGQLSQLVEAMTYLDTVLDGHHPKEVAKVARETGELAVEHGLFRPADAVSAFREATDLVERMPSGLPLGWRGDDGVPAADQVLAAQAWAAAAIRGASAMARIKNILDATRAECARNDGTAEDLQARTAAVRSALSSIRKHIDVLRPAGGRRG</sequence>
<gene>
    <name evidence="2" type="ORF">GCM10010492_60520</name>
</gene>
<proteinExistence type="predicted"/>
<evidence type="ECO:0000313" key="2">
    <source>
        <dbReference type="EMBL" id="GAA0251948.1"/>
    </source>
</evidence>
<dbReference type="RefSeq" id="WP_343937348.1">
    <property type="nucleotide sequence ID" value="NZ_BAAABU010000019.1"/>
</dbReference>
<name>A0ABN0UIR1_9PSEU</name>
<evidence type="ECO:0000259" key="1">
    <source>
        <dbReference type="Pfam" id="PF13401"/>
    </source>
</evidence>
<dbReference type="InterPro" id="IPR027417">
    <property type="entry name" value="P-loop_NTPase"/>
</dbReference>